<reference evidence="2 3" key="1">
    <citation type="journal article" date="2015" name="Stand. Genomic Sci.">
        <title>Genomic Encyclopedia of Bacterial and Archaeal Type Strains, Phase III: the genomes of soil and plant-associated and newly described type strains.</title>
        <authorList>
            <person name="Whitman W.B."/>
            <person name="Woyke T."/>
            <person name="Klenk H.P."/>
            <person name="Zhou Y."/>
            <person name="Lilburn T.G."/>
            <person name="Beck B.J."/>
            <person name="De Vos P."/>
            <person name="Vandamme P."/>
            <person name="Eisen J.A."/>
            <person name="Garrity G."/>
            <person name="Hugenholtz P."/>
            <person name="Kyrpides N.C."/>
        </authorList>
    </citation>
    <scope>NUCLEOTIDE SEQUENCE [LARGE SCALE GENOMIC DNA]</scope>
    <source>
        <strain evidence="2 3">CECT 8445</strain>
    </source>
</reference>
<dbReference type="RefSeq" id="WP_132705730.1">
    <property type="nucleotide sequence ID" value="NZ_SMGI01000005.1"/>
</dbReference>
<dbReference type="OrthoDB" id="1138968at2"/>
<accession>A0A4R1KIT2</accession>
<evidence type="ECO:0000256" key="1">
    <source>
        <dbReference type="SAM" id="Phobius"/>
    </source>
</evidence>
<keyword evidence="3" id="KW-1185">Reference proteome</keyword>
<keyword evidence="1" id="KW-0812">Transmembrane</keyword>
<keyword evidence="1" id="KW-1133">Transmembrane helix</keyword>
<evidence type="ECO:0000313" key="3">
    <source>
        <dbReference type="Proteomes" id="UP000295714"/>
    </source>
</evidence>
<proteinExistence type="predicted"/>
<dbReference type="AlphaFoldDB" id="A0A4R1KIT2"/>
<comment type="caution">
    <text evidence="2">The sequence shown here is derived from an EMBL/GenBank/DDBJ whole genome shotgun (WGS) entry which is preliminary data.</text>
</comment>
<organism evidence="2 3">
    <name type="scientific">Winogradskyella wandonensis</name>
    <dbReference type="NCBI Taxonomy" id="1442586"/>
    <lineage>
        <taxon>Bacteria</taxon>
        <taxon>Pseudomonadati</taxon>
        <taxon>Bacteroidota</taxon>
        <taxon>Flavobacteriia</taxon>
        <taxon>Flavobacteriales</taxon>
        <taxon>Flavobacteriaceae</taxon>
        <taxon>Winogradskyella</taxon>
    </lineage>
</organism>
<dbReference type="Proteomes" id="UP000295714">
    <property type="component" value="Unassembled WGS sequence"/>
</dbReference>
<dbReference type="EMBL" id="SMGI01000005">
    <property type="protein sequence ID" value="TCK64758.1"/>
    <property type="molecule type" value="Genomic_DNA"/>
</dbReference>
<keyword evidence="1" id="KW-0472">Membrane</keyword>
<feature type="transmembrane region" description="Helical" evidence="1">
    <location>
        <begin position="9"/>
        <end position="26"/>
    </location>
</feature>
<sequence>MQTKKKKKYLVVIVLVGLAVVTYHFFSPYKIQFLGHYNKVWAHRVNSLEKLDAALNYFEGVELDLVYLPDQNSFDVNHPPAESIGLSFETYLKGLNGKRPYLWLDIKNLKEKNSNDVFIKLSNLLSRFNYPKSKVLVESYYPHALSKFIENGYTSSYYVDTQLKNMAANERLNELETIKNILETYPTLGLSSNYVDYPVLSENFPLSKKYFWAIKSDLNPDFFMIRKMLKDTTVVAVLARFRFIGENR</sequence>
<protein>
    <submittedName>
        <fullName evidence="2">Uncharacterized protein</fullName>
    </submittedName>
</protein>
<gene>
    <name evidence="2" type="ORF">DFQ05_2495</name>
</gene>
<name>A0A4R1KIT2_9FLAO</name>
<evidence type="ECO:0000313" key="2">
    <source>
        <dbReference type="EMBL" id="TCK64758.1"/>
    </source>
</evidence>